<dbReference type="EMBL" id="BPPX01000017">
    <property type="protein sequence ID" value="GJC85300.1"/>
    <property type="molecule type" value="Genomic_DNA"/>
</dbReference>
<sequence>MAYPIHLLQQVYATPSTMNSIEHTGIVHGVHGGGPATILFWITGKCHGVLQDPNPTRTAPDELGMAVAEEESSRRRRRQSLQRPVHGLASEC</sequence>
<protein>
    <submittedName>
        <fullName evidence="2">Uncharacterized protein</fullName>
    </submittedName>
</protein>
<proteinExistence type="predicted"/>
<evidence type="ECO:0000313" key="2">
    <source>
        <dbReference type="EMBL" id="GJC85300.1"/>
    </source>
</evidence>
<accession>A0AA37LU02</accession>
<reference evidence="2 3" key="1">
    <citation type="submission" date="2021-07" db="EMBL/GenBank/DDBJ databases">
        <title>Genome data of Colletotrichum spaethianum.</title>
        <authorList>
            <person name="Utami Y.D."/>
            <person name="Hiruma K."/>
        </authorList>
    </citation>
    <scope>NUCLEOTIDE SEQUENCE [LARGE SCALE GENOMIC DNA]</scope>
    <source>
        <strain evidence="2 3">MAFF 242679</strain>
    </source>
</reference>
<organism evidence="2 3">
    <name type="scientific">Colletotrichum liriopes</name>
    <dbReference type="NCBI Taxonomy" id="708192"/>
    <lineage>
        <taxon>Eukaryota</taxon>
        <taxon>Fungi</taxon>
        <taxon>Dikarya</taxon>
        <taxon>Ascomycota</taxon>
        <taxon>Pezizomycotina</taxon>
        <taxon>Sordariomycetes</taxon>
        <taxon>Hypocreomycetidae</taxon>
        <taxon>Glomerellales</taxon>
        <taxon>Glomerellaceae</taxon>
        <taxon>Colletotrichum</taxon>
        <taxon>Colletotrichum spaethianum species complex</taxon>
    </lineage>
</organism>
<feature type="region of interest" description="Disordered" evidence="1">
    <location>
        <begin position="52"/>
        <end position="92"/>
    </location>
</feature>
<gene>
    <name evidence="2" type="ORF">ColLi_08138</name>
</gene>
<comment type="caution">
    <text evidence="2">The sequence shown here is derived from an EMBL/GenBank/DDBJ whole genome shotgun (WGS) entry which is preliminary data.</text>
</comment>
<name>A0AA37LU02_9PEZI</name>
<evidence type="ECO:0000256" key="1">
    <source>
        <dbReference type="SAM" id="MobiDB-lite"/>
    </source>
</evidence>
<dbReference type="AlphaFoldDB" id="A0AA37LU02"/>
<evidence type="ECO:0000313" key="3">
    <source>
        <dbReference type="Proteomes" id="UP001055172"/>
    </source>
</evidence>
<keyword evidence="3" id="KW-1185">Reference proteome</keyword>
<dbReference type="Proteomes" id="UP001055172">
    <property type="component" value="Unassembled WGS sequence"/>
</dbReference>